<dbReference type="AlphaFoldDB" id="A0A1I8JQU2"/>
<dbReference type="Proteomes" id="UP000095280">
    <property type="component" value="Unplaced"/>
</dbReference>
<dbReference type="SUPFAM" id="SSF158573">
    <property type="entry name" value="GINS helical bundle-like"/>
    <property type="match status" value="1"/>
</dbReference>
<reference evidence="3" key="1">
    <citation type="submission" date="2016-11" db="UniProtKB">
        <authorList>
            <consortium name="WormBaseParasite"/>
        </authorList>
    </citation>
    <scope>IDENTIFICATION</scope>
</reference>
<dbReference type="Gene3D" id="1.20.58.1030">
    <property type="match status" value="1"/>
</dbReference>
<dbReference type="InterPro" id="IPR036224">
    <property type="entry name" value="GINS_bundle-like_dom_sf"/>
</dbReference>
<name>A0A1I8JQU2_9PLAT</name>
<dbReference type="InterPro" id="IPR008591">
    <property type="entry name" value="GINS_Sld5"/>
</dbReference>
<dbReference type="GO" id="GO:0000727">
    <property type="term" value="P:double-strand break repair via break-induced replication"/>
    <property type="evidence" value="ECO:0007669"/>
    <property type="project" value="TreeGrafter"/>
</dbReference>
<sequence>SWASSLASLLPGLCDNQLCQLPSSLGQLSSACRLSTLSLRNNPLVTKFAREFGSNWSVPSLSELSGRCVRSAQLHYCRRCLPGNLCDYLDSARECLNPNCKGVYFSSCVETVRFVDFCGNIGCRFCGSSARQTQQRQLRSNSSDDSASEEASGDDVARVAQTDMSAEDSEPPPPPAPASAAGAAVDDWPDEISARTDEVDSLASDDPGGANDLTVTPAELIDELLTACGDDLVDCVRDQLEGMDRQVRLPGGRPTKDLAGYLHRLELSRIRRFRLWSPLLRVQVRDHRPAAHAAGQDPVLCGVHDGRPNGGRWAGRLSKPEADFAKTYVTSMHRHFDSLVLNKVPQFLRHRPTELEAPRPNLDAFVFFRDDNGADGSASATTAVASVKPAAEAAEVELPAGLKQAKNSSGRTSLGHNVPDAEACAAERQGRPAKPTTRQKRLSMIPLVRAVACTRTHQRPQTECPVALGDADRAIEESSIRAGAKGRQSEIFNSMTMLTPSSHSLELSDATHGSICVRFSPRPDVHFLTHETSSMKDAKAFIDAQWPVRHILLQLATLFCATGSRVLSAPTATAGSVGVRVLSNLLNVVLQATLVQVQALSKSLHWPILDTTGAPSDRRREFREADVDARCSRRRHRVPKTG</sequence>
<dbReference type="PANTHER" id="PTHR21206">
    <property type="entry name" value="SLD5 PROTEIN"/>
    <property type="match status" value="1"/>
</dbReference>
<accession>A0A1I8JQU2</accession>
<evidence type="ECO:0000313" key="3">
    <source>
        <dbReference type="WBParaSite" id="snap_masked-unitig_34993-processed-gene-0.0-mRNA-1"/>
    </source>
</evidence>
<evidence type="ECO:0000256" key="1">
    <source>
        <dbReference type="SAM" id="MobiDB-lite"/>
    </source>
</evidence>
<dbReference type="PANTHER" id="PTHR21206:SF0">
    <property type="entry name" value="DNA REPLICATION COMPLEX GINS PROTEIN SLD5"/>
    <property type="match status" value="1"/>
</dbReference>
<feature type="region of interest" description="Disordered" evidence="1">
    <location>
        <begin position="134"/>
        <end position="184"/>
    </location>
</feature>
<dbReference type="WBParaSite" id="snap_masked-unitig_34993-processed-gene-0.0-mRNA-1">
    <property type="protein sequence ID" value="snap_masked-unitig_34993-processed-gene-0.0-mRNA-1"/>
    <property type="gene ID" value="snap_masked-unitig_34993-processed-gene-0.0"/>
</dbReference>
<dbReference type="GO" id="GO:0006261">
    <property type="term" value="P:DNA-templated DNA replication"/>
    <property type="evidence" value="ECO:0007669"/>
    <property type="project" value="InterPro"/>
</dbReference>
<protein>
    <submittedName>
        <fullName evidence="3">PARP</fullName>
    </submittedName>
</protein>
<proteinExistence type="predicted"/>
<dbReference type="GO" id="GO:0000811">
    <property type="term" value="C:GINS complex"/>
    <property type="evidence" value="ECO:0007669"/>
    <property type="project" value="TreeGrafter"/>
</dbReference>
<evidence type="ECO:0000313" key="2">
    <source>
        <dbReference type="Proteomes" id="UP000095280"/>
    </source>
</evidence>
<keyword evidence="2" id="KW-1185">Reference proteome</keyword>
<organism evidence="2 3">
    <name type="scientific">Macrostomum lignano</name>
    <dbReference type="NCBI Taxonomy" id="282301"/>
    <lineage>
        <taxon>Eukaryota</taxon>
        <taxon>Metazoa</taxon>
        <taxon>Spiralia</taxon>
        <taxon>Lophotrochozoa</taxon>
        <taxon>Platyhelminthes</taxon>
        <taxon>Rhabditophora</taxon>
        <taxon>Macrostomorpha</taxon>
        <taxon>Macrostomida</taxon>
        <taxon>Macrostomidae</taxon>
        <taxon>Macrostomum</taxon>
    </lineage>
</organism>